<feature type="domain" description="ABC transporter" evidence="8">
    <location>
        <begin position="12"/>
        <end position="262"/>
    </location>
</feature>
<dbReference type="Pfam" id="PF08352">
    <property type="entry name" value="oligo_HPY"/>
    <property type="match status" value="1"/>
</dbReference>
<name>A0ABY9M5H7_9BURK</name>
<evidence type="ECO:0000256" key="2">
    <source>
        <dbReference type="ARBA" id="ARBA00005417"/>
    </source>
</evidence>
<keyword evidence="3" id="KW-0813">Transport</keyword>
<evidence type="ECO:0000256" key="1">
    <source>
        <dbReference type="ARBA" id="ARBA00004417"/>
    </source>
</evidence>
<gene>
    <name evidence="9" type="ORF">RAS12_07610</name>
</gene>
<dbReference type="InterPro" id="IPR013563">
    <property type="entry name" value="Oligopep_ABC_C"/>
</dbReference>
<accession>A0ABY9M5H7</accession>
<comment type="similarity">
    <text evidence="2">Belongs to the ABC transporter superfamily.</text>
</comment>
<evidence type="ECO:0000259" key="8">
    <source>
        <dbReference type="PROSITE" id="PS50893"/>
    </source>
</evidence>
<dbReference type="NCBIfam" id="TIGR01727">
    <property type="entry name" value="oligo_HPY"/>
    <property type="match status" value="1"/>
</dbReference>
<dbReference type="InterPro" id="IPR027417">
    <property type="entry name" value="P-loop_NTPase"/>
</dbReference>
<dbReference type="Proteomes" id="UP001234798">
    <property type="component" value="Chromosome"/>
</dbReference>
<dbReference type="EMBL" id="CP132976">
    <property type="protein sequence ID" value="WMD22236.1"/>
    <property type="molecule type" value="Genomic_DNA"/>
</dbReference>
<keyword evidence="10" id="KW-1185">Reference proteome</keyword>
<keyword evidence="6 9" id="KW-0067">ATP-binding</keyword>
<dbReference type="Pfam" id="PF00005">
    <property type="entry name" value="ABC_tran"/>
    <property type="match status" value="1"/>
</dbReference>
<reference evidence="9 10" key="1">
    <citation type="submission" date="2023-08" db="EMBL/GenBank/DDBJ databases">
        <title>Achromobacter seleniivolatilans sp. nov., isolated from seleniferous soil.</title>
        <authorList>
            <person name="Zhang S."/>
            <person name="Li K."/>
            <person name="Peng J."/>
            <person name="Zhao Q."/>
            <person name="Wang H."/>
            <person name="Guo Y."/>
        </authorList>
    </citation>
    <scope>NUCLEOTIDE SEQUENCE [LARGE SCALE GENOMIC DNA]</scope>
    <source>
        <strain evidence="9 10">R39</strain>
    </source>
</reference>
<protein>
    <submittedName>
        <fullName evidence="9">ABC transporter ATP-binding protein</fullName>
    </submittedName>
</protein>
<dbReference type="PROSITE" id="PS50893">
    <property type="entry name" value="ABC_TRANSPORTER_2"/>
    <property type="match status" value="1"/>
</dbReference>
<evidence type="ECO:0000256" key="6">
    <source>
        <dbReference type="ARBA" id="ARBA00022840"/>
    </source>
</evidence>
<evidence type="ECO:0000256" key="3">
    <source>
        <dbReference type="ARBA" id="ARBA00022448"/>
    </source>
</evidence>
<dbReference type="SMART" id="SM00382">
    <property type="entry name" value="AAA"/>
    <property type="match status" value="1"/>
</dbReference>
<evidence type="ECO:0000313" key="9">
    <source>
        <dbReference type="EMBL" id="WMD22236.1"/>
    </source>
</evidence>
<dbReference type="CDD" id="cd03257">
    <property type="entry name" value="ABC_NikE_OppD_transporters"/>
    <property type="match status" value="1"/>
</dbReference>
<proteinExistence type="inferred from homology"/>
<evidence type="ECO:0000256" key="5">
    <source>
        <dbReference type="ARBA" id="ARBA00022741"/>
    </source>
</evidence>
<sequence length="333" mass="35860">MQPNTNAPAPVLDVQNLRITLPTRSGMLQAVRGIDLRIERGATLGLVGESGCGKSLTALSLLRLLPAGARVAADKLAFDGEDLRNVSARRMNALRGDRIAMVFQEPMTALNPTFTIGQQLMTVFRSHRPDGAAAARARALYLLDRVGIANAAARLDQYPHELSGGMRQRVLIAMALMCGPELIVADEPTTALDVTIQKQILELLKTLQQEMGLAVLLITHDLGVVSHYTDHVAVMYAGQIVEAGPTANVLAQPGHPYTRGLLDSIPQVTHRTASQRLPIIPGVVPALTQTPEACVFAPRCRHAADICEGAPPLLLPYGTHGQRRCHAPFEELV</sequence>
<dbReference type="PROSITE" id="PS00211">
    <property type="entry name" value="ABC_TRANSPORTER_1"/>
    <property type="match status" value="1"/>
</dbReference>
<keyword evidence="5" id="KW-0547">Nucleotide-binding</keyword>
<dbReference type="InterPro" id="IPR003439">
    <property type="entry name" value="ABC_transporter-like_ATP-bd"/>
</dbReference>
<organism evidence="9 10">
    <name type="scientific">Achromobacter seleniivolatilans</name>
    <dbReference type="NCBI Taxonomy" id="3047478"/>
    <lineage>
        <taxon>Bacteria</taxon>
        <taxon>Pseudomonadati</taxon>
        <taxon>Pseudomonadota</taxon>
        <taxon>Betaproteobacteria</taxon>
        <taxon>Burkholderiales</taxon>
        <taxon>Alcaligenaceae</taxon>
        <taxon>Achromobacter</taxon>
    </lineage>
</organism>
<dbReference type="PANTHER" id="PTHR43297:SF2">
    <property type="entry name" value="DIPEPTIDE TRANSPORT ATP-BINDING PROTEIN DPPD"/>
    <property type="match status" value="1"/>
</dbReference>
<evidence type="ECO:0000256" key="4">
    <source>
        <dbReference type="ARBA" id="ARBA00022475"/>
    </source>
</evidence>
<dbReference type="InterPro" id="IPR017871">
    <property type="entry name" value="ABC_transporter-like_CS"/>
</dbReference>
<dbReference type="PANTHER" id="PTHR43297">
    <property type="entry name" value="OLIGOPEPTIDE TRANSPORT ATP-BINDING PROTEIN APPD"/>
    <property type="match status" value="1"/>
</dbReference>
<keyword evidence="4" id="KW-1003">Cell membrane</keyword>
<dbReference type="InterPro" id="IPR003593">
    <property type="entry name" value="AAA+_ATPase"/>
</dbReference>
<keyword evidence="7" id="KW-0472">Membrane</keyword>
<dbReference type="GO" id="GO:0005524">
    <property type="term" value="F:ATP binding"/>
    <property type="evidence" value="ECO:0007669"/>
    <property type="project" value="UniProtKB-KW"/>
</dbReference>
<evidence type="ECO:0000313" key="10">
    <source>
        <dbReference type="Proteomes" id="UP001234798"/>
    </source>
</evidence>
<dbReference type="SUPFAM" id="SSF52540">
    <property type="entry name" value="P-loop containing nucleoside triphosphate hydrolases"/>
    <property type="match status" value="1"/>
</dbReference>
<dbReference type="InterPro" id="IPR050388">
    <property type="entry name" value="ABC_Ni/Peptide_Import"/>
</dbReference>
<comment type="subcellular location">
    <subcellularLocation>
        <location evidence="1">Cell inner membrane</location>
        <topology evidence="1">Peripheral membrane protein</topology>
    </subcellularLocation>
</comment>
<dbReference type="Gene3D" id="3.40.50.300">
    <property type="entry name" value="P-loop containing nucleotide triphosphate hydrolases"/>
    <property type="match status" value="1"/>
</dbReference>
<evidence type="ECO:0000256" key="7">
    <source>
        <dbReference type="ARBA" id="ARBA00023136"/>
    </source>
</evidence>
<dbReference type="RefSeq" id="WP_306946868.1">
    <property type="nucleotide sequence ID" value="NZ_CP132976.1"/>
</dbReference>